<comment type="function">
    <text evidence="2 12">Plays a major role in protein secretion by helping the post-translocational extracellular folding of several secreted proteins.</text>
</comment>
<evidence type="ECO:0000256" key="8">
    <source>
        <dbReference type="ARBA" id="ARBA00023136"/>
    </source>
</evidence>
<comment type="similarity">
    <text evidence="4 12">Belongs to the PrsA family.</text>
</comment>
<comment type="catalytic activity">
    <reaction evidence="1 12">
        <text>[protein]-peptidylproline (omega=180) = [protein]-peptidylproline (omega=0)</text>
        <dbReference type="Rhea" id="RHEA:16237"/>
        <dbReference type="Rhea" id="RHEA-COMP:10747"/>
        <dbReference type="Rhea" id="RHEA-COMP:10748"/>
        <dbReference type="ChEBI" id="CHEBI:83833"/>
        <dbReference type="ChEBI" id="CHEBI:83834"/>
        <dbReference type="EC" id="5.2.1.8"/>
    </reaction>
</comment>
<dbReference type="AlphaFoldDB" id="A0A9X1BCH0"/>
<organism evidence="15 18">
    <name type="scientific">Streptococcus lactarius</name>
    <dbReference type="NCBI Taxonomy" id="684066"/>
    <lineage>
        <taxon>Bacteria</taxon>
        <taxon>Bacillati</taxon>
        <taxon>Bacillota</taxon>
        <taxon>Bacilli</taxon>
        <taxon>Lactobacillales</taxon>
        <taxon>Streptococcaceae</taxon>
        <taxon>Streptococcus</taxon>
    </lineage>
</organism>
<evidence type="ECO:0000256" key="4">
    <source>
        <dbReference type="ARBA" id="ARBA00006071"/>
    </source>
</evidence>
<dbReference type="GO" id="GO:0005886">
    <property type="term" value="C:plasma membrane"/>
    <property type="evidence" value="ECO:0007669"/>
    <property type="project" value="UniProtKB-SubCell"/>
</dbReference>
<reference evidence="15" key="1">
    <citation type="submission" date="2016-12" db="EMBL/GenBank/DDBJ databases">
        <title>Draft genome of Streptococcus lactarius CCUG 66490T type strain.</title>
        <authorList>
            <person name="Salva-Serra F."/>
            <person name="Engstrom-Jakobsson H."/>
            <person name="Thorell K."/>
            <person name="Gomila M."/>
            <person name="Gonzales-Siles L."/>
            <person name="Busquets A."/>
            <person name="Jaen-Luchoro D."/>
            <person name="Karlsson R."/>
            <person name="Kristiansson E."/>
            <person name="Moore E."/>
        </authorList>
    </citation>
    <scope>NUCLEOTIDE SEQUENCE</scope>
    <source>
        <strain evidence="15">CCUG 66490</strain>
    </source>
</reference>
<evidence type="ECO:0000313" key="17">
    <source>
        <dbReference type="Proteomes" id="UP000676511"/>
    </source>
</evidence>
<evidence type="ECO:0000256" key="9">
    <source>
        <dbReference type="ARBA" id="ARBA00023139"/>
    </source>
</evidence>
<dbReference type="RefSeq" id="WP_200772293.1">
    <property type="nucleotide sequence ID" value="NZ_CP072329.1"/>
</dbReference>
<evidence type="ECO:0000256" key="7">
    <source>
        <dbReference type="ARBA" id="ARBA00023110"/>
    </source>
</evidence>
<dbReference type="SUPFAM" id="SSF54534">
    <property type="entry name" value="FKBP-like"/>
    <property type="match status" value="1"/>
</dbReference>
<dbReference type="EMBL" id="MRXX01000003">
    <property type="protein sequence ID" value="MBK4779194.1"/>
    <property type="molecule type" value="Genomic_DNA"/>
</dbReference>
<evidence type="ECO:0000256" key="5">
    <source>
        <dbReference type="ARBA" id="ARBA00022475"/>
    </source>
</evidence>
<dbReference type="InterPro" id="IPR000297">
    <property type="entry name" value="PPIase_PpiC"/>
</dbReference>
<dbReference type="NCBIfam" id="NF002361">
    <property type="entry name" value="PRK01326.1"/>
    <property type="match status" value="1"/>
</dbReference>
<dbReference type="EMBL" id="CP072329">
    <property type="protein sequence ID" value="QUB39572.1"/>
    <property type="molecule type" value="Genomic_DNA"/>
</dbReference>
<evidence type="ECO:0000256" key="10">
    <source>
        <dbReference type="ARBA" id="ARBA00023235"/>
    </source>
</evidence>
<dbReference type="InterPro" id="IPR050245">
    <property type="entry name" value="PrsA_foldase"/>
</dbReference>
<dbReference type="InterPro" id="IPR027304">
    <property type="entry name" value="Trigger_fact/SurA_dom_sf"/>
</dbReference>
<dbReference type="Proteomes" id="UP001138780">
    <property type="component" value="Unassembled WGS sequence"/>
</dbReference>
<dbReference type="PANTHER" id="PTHR47245">
    <property type="entry name" value="PEPTIDYLPROLYL ISOMERASE"/>
    <property type="match status" value="1"/>
</dbReference>
<dbReference type="PROSITE" id="PS51257">
    <property type="entry name" value="PROKAR_LIPOPROTEIN"/>
    <property type="match status" value="1"/>
</dbReference>
<sequence length="315" mass="34853">MKKKLVAGAVTLLSVVTLAACANGTNKDIVTMKGDTITVSDFYDEMKSNQGAQQVLFQMTINKVFEKEYGSKVSDKDVNKEFDKQKKQLGNQFDAYLAQQGLTEETAKKQIRSNMLLEYAVNQAAKKDLKDSDYKTAFESYTPEVTAQIIKLDSEDKAKEVLEAAKAEGADFAQIAKENSTDTATKDKGGEVKFDSGTADIPSQVKEAAFKLDENGISDVITVSAGQNYSASYYIVKLNKKTEKGSDWKKYEKRLKEIIVEGRKQDTNFIRSIIAKAMTDANIKVKDDAFKSTFNQYLQNIGVQTSDSSSSSSKK</sequence>
<accession>A0A9X1BCH0</accession>
<dbReference type="PROSITE" id="PS50198">
    <property type="entry name" value="PPIC_PPIASE_2"/>
    <property type="match status" value="1"/>
</dbReference>
<dbReference type="GO" id="GO:0006457">
    <property type="term" value="P:protein folding"/>
    <property type="evidence" value="ECO:0007669"/>
    <property type="project" value="UniProtKB-UniRule"/>
</dbReference>
<feature type="signal peptide" evidence="13">
    <location>
        <begin position="1"/>
        <end position="22"/>
    </location>
</feature>
<keyword evidence="5 12" id="KW-1003">Cell membrane</keyword>
<protein>
    <recommendedName>
        <fullName evidence="12">Foldase protein PrsA</fullName>
        <ecNumber evidence="12">5.2.1.8</ecNumber>
    </recommendedName>
</protein>
<evidence type="ECO:0000313" key="15">
    <source>
        <dbReference type="EMBL" id="MBK4779194.1"/>
    </source>
</evidence>
<evidence type="ECO:0000313" key="16">
    <source>
        <dbReference type="EMBL" id="QUB39572.1"/>
    </source>
</evidence>
<evidence type="ECO:0000256" key="13">
    <source>
        <dbReference type="SAM" id="SignalP"/>
    </source>
</evidence>
<evidence type="ECO:0000256" key="6">
    <source>
        <dbReference type="ARBA" id="ARBA00022729"/>
    </source>
</evidence>
<feature type="chain" id="PRO_5040978597" description="Foldase protein PrsA" evidence="13">
    <location>
        <begin position="23"/>
        <end position="315"/>
    </location>
</feature>
<keyword evidence="7 12" id="KW-0697">Rotamase</keyword>
<evidence type="ECO:0000313" key="18">
    <source>
        <dbReference type="Proteomes" id="UP001138780"/>
    </source>
</evidence>
<keyword evidence="6 12" id="KW-0732">Signal</keyword>
<evidence type="ECO:0000259" key="14">
    <source>
        <dbReference type="PROSITE" id="PS50198"/>
    </source>
</evidence>
<dbReference type="Gene3D" id="1.10.4030.10">
    <property type="entry name" value="Porin chaperone SurA, peptide-binding domain"/>
    <property type="match status" value="1"/>
</dbReference>
<feature type="domain" description="PpiC" evidence="14">
    <location>
        <begin position="142"/>
        <end position="226"/>
    </location>
</feature>
<comment type="subcellular location">
    <subcellularLocation>
        <location evidence="3 12">Cell membrane</location>
        <topology evidence="3 12">Lipid-anchor</topology>
    </subcellularLocation>
</comment>
<dbReference type="EC" id="5.2.1.8" evidence="12"/>
<dbReference type="InterPro" id="IPR023059">
    <property type="entry name" value="Foldase_PrsA"/>
</dbReference>
<dbReference type="InterPro" id="IPR046357">
    <property type="entry name" value="PPIase_dom_sf"/>
</dbReference>
<keyword evidence="10 12" id="KW-0413">Isomerase</keyword>
<keyword evidence="17" id="KW-1185">Reference proteome</keyword>
<evidence type="ECO:0000256" key="2">
    <source>
        <dbReference type="ARBA" id="ARBA00003828"/>
    </source>
</evidence>
<dbReference type="SUPFAM" id="SSF109998">
    <property type="entry name" value="Triger factor/SurA peptide-binding domain-like"/>
    <property type="match status" value="1"/>
</dbReference>
<proteinExistence type="inferred from homology"/>
<dbReference type="Pfam" id="PF00639">
    <property type="entry name" value="Rotamase"/>
    <property type="match status" value="1"/>
</dbReference>
<evidence type="ECO:0000256" key="3">
    <source>
        <dbReference type="ARBA" id="ARBA00004193"/>
    </source>
</evidence>
<dbReference type="PANTHER" id="PTHR47245:SF1">
    <property type="entry name" value="FOLDASE PROTEIN PRSA"/>
    <property type="match status" value="1"/>
</dbReference>
<keyword evidence="8 12" id="KW-0472">Membrane</keyword>
<evidence type="ECO:0000256" key="12">
    <source>
        <dbReference type="HAMAP-Rule" id="MF_01145"/>
    </source>
</evidence>
<gene>
    <name evidence="12 16" type="primary">prsA</name>
    <name evidence="15" type="ORF">BTU61_03135</name>
    <name evidence="16" type="ORF">J4854_03775</name>
</gene>
<name>A0A9X1BCH0_9STRE</name>
<reference evidence="16 17" key="2">
    <citation type="submission" date="2021-03" db="EMBL/GenBank/DDBJ databases">
        <title>Human Oral Microbial Genomes.</title>
        <authorList>
            <person name="Johnston C.D."/>
            <person name="Chen T."/>
            <person name="Dewhirst F.E."/>
        </authorList>
    </citation>
    <scope>NUCLEOTIDE SEQUENCE [LARGE SCALE GENOMIC DNA]</scope>
    <source>
        <strain evidence="16 17">CCUG 66490</strain>
    </source>
</reference>
<dbReference type="Proteomes" id="UP000676511">
    <property type="component" value="Chromosome"/>
</dbReference>
<keyword evidence="11 12" id="KW-0449">Lipoprotein</keyword>
<dbReference type="Gene3D" id="3.10.50.40">
    <property type="match status" value="1"/>
</dbReference>
<keyword evidence="9 12" id="KW-0564">Palmitate</keyword>
<evidence type="ECO:0000256" key="1">
    <source>
        <dbReference type="ARBA" id="ARBA00000971"/>
    </source>
</evidence>
<dbReference type="GO" id="GO:0003755">
    <property type="term" value="F:peptidyl-prolyl cis-trans isomerase activity"/>
    <property type="evidence" value="ECO:0007669"/>
    <property type="project" value="UniProtKB-UniRule"/>
</dbReference>
<dbReference type="HAMAP" id="MF_01145">
    <property type="entry name" value="Foldase_PrsA"/>
    <property type="match status" value="1"/>
</dbReference>
<evidence type="ECO:0000256" key="11">
    <source>
        <dbReference type="ARBA" id="ARBA00023288"/>
    </source>
</evidence>